<organism evidence="3 4">
    <name type="scientific">Bodo saltans</name>
    <name type="common">Flagellated protozoan</name>
    <dbReference type="NCBI Taxonomy" id="75058"/>
    <lineage>
        <taxon>Eukaryota</taxon>
        <taxon>Discoba</taxon>
        <taxon>Euglenozoa</taxon>
        <taxon>Kinetoplastea</taxon>
        <taxon>Metakinetoplastina</taxon>
        <taxon>Eubodonida</taxon>
        <taxon>Bodonidae</taxon>
        <taxon>Bodo</taxon>
    </lineage>
</organism>
<feature type="compositionally biased region" description="Low complexity" evidence="1">
    <location>
        <begin position="14"/>
        <end position="32"/>
    </location>
</feature>
<feature type="compositionally biased region" description="Basic and acidic residues" evidence="1">
    <location>
        <begin position="232"/>
        <end position="242"/>
    </location>
</feature>
<feature type="compositionally biased region" description="Polar residues" evidence="1">
    <location>
        <begin position="453"/>
        <end position="474"/>
    </location>
</feature>
<proteinExistence type="predicted"/>
<feature type="domain" description="REH2 DRSM" evidence="2">
    <location>
        <begin position="38"/>
        <end position="122"/>
    </location>
</feature>
<evidence type="ECO:0000256" key="1">
    <source>
        <dbReference type="SAM" id="MobiDB-lite"/>
    </source>
</evidence>
<dbReference type="OrthoDB" id="273195at2759"/>
<dbReference type="OMA" id="SARYCHT"/>
<feature type="compositionally biased region" description="Low complexity" evidence="1">
    <location>
        <begin position="132"/>
        <end position="154"/>
    </location>
</feature>
<dbReference type="Pfam" id="PF26536">
    <property type="entry name" value="DSRM_REH2"/>
    <property type="match status" value="4"/>
</dbReference>
<feature type="domain" description="REH2 DRSM" evidence="2">
    <location>
        <begin position="279"/>
        <end position="372"/>
    </location>
</feature>
<dbReference type="EMBL" id="CYKH01001634">
    <property type="protein sequence ID" value="CUG88357.1"/>
    <property type="molecule type" value="Genomic_DNA"/>
</dbReference>
<reference evidence="4" key="1">
    <citation type="submission" date="2015-09" db="EMBL/GenBank/DDBJ databases">
        <authorList>
            <consortium name="Pathogen Informatics"/>
        </authorList>
    </citation>
    <scope>NUCLEOTIDE SEQUENCE [LARGE SCALE GENOMIC DNA]</scope>
    <source>
        <strain evidence="4">Lake Konstanz</strain>
    </source>
</reference>
<feature type="region of interest" description="Disordered" evidence="1">
    <location>
        <begin position="216"/>
        <end position="244"/>
    </location>
</feature>
<keyword evidence="4" id="KW-1185">Reference proteome</keyword>
<feature type="region of interest" description="Disordered" evidence="1">
    <location>
        <begin position="985"/>
        <end position="1035"/>
    </location>
</feature>
<feature type="domain" description="REH2 DRSM" evidence="2">
    <location>
        <begin position="812"/>
        <end position="926"/>
    </location>
</feature>
<evidence type="ECO:0000313" key="4">
    <source>
        <dbReference type="Proteomes" id="UP000051952"/>
    </source>
</evidence>
<feature type="region of interest" description="Disordered" evidence="1">
    <location>
        <begin position="440"/>
        <end position="474"/>
    </location>
</feature>
<feature type="region of interest" description="Disordered" evidence="1">
    <location>
        <begin position="125"/>
        <end position="166"/>
    </location>
</feature>
<evidence type="ECO:0000313" key="3">
    <source>
        <dbReference type="EMBL" id="CUG88357.1"/>
    </source>
</evidence>
<dbReference type="VEuPathDB" id="TriTrypDB:BSAL_15010"/>
<name>A0A0S4JIW3_BODSA</name>
<protein>
    <recommendedName>
        <fullName evidence="2">REH2 DRSM domain-containing protein</fullName>
    </recommendedName>
</protein>
<accession>A0A0S4JIW3</accession>
<dbReference type="PANTHER" id="PTHR42260">
    <property type="entry name" value="DRBM DOMAIN-CONTAINING PROTEIN-RELATED"/>
    <property type="match status" value="1"/>
</dbReference>
<dbReference type="InterPro" id="IPR058737">
    <property type="entry name" value="DSRM_REH2"/>
</dbReference>
<feature type="region of interest" description="Disordered" evidence="1">
    <location>
        <begin position="1"/>
        <end position="32"/>
    </location>
</feature>
<feature type="non-terminal residue" evidence="3">
    <location>
        <position position="1142"/>
    </location>
</feature>
<dbReference type="AlphaFoldDB" id="A0A0S4JIW3"/>
<sequence>MTQTTDVKRILKRVGGASPSSSSSEEAGGDVSSSPVVAENWLVQIRIPFPNSSFGARVASGRGPDKKTAIACACMHAELTIDAVGVALYRQDVAQQRQHAEECAMVGRWATDVVDDSKLKLTEPSPAPLRFATSSSSSHASAPSVYGGSTTTTTVELDGSGSSAAPSQNPFEIVLALHTAALRDAEHVIRLPTIDRGAVRDIRQYLARYLAGSGEMDDDDDDVARKHHNQKQQREGSRDEHVFGASGDDDQLPMLHLEDSGASETCSSGSWVAKVSSLFLTQPLGLKGRETYRTTLSVPLPDPIEIWYDVAPLRRKKQELVAIGVGPTQETSEAAAAMHALQLLGTLGVPLYTSDGDQAAFAARVRHLGGAAVSSVMGAKPLAGQTKDVAWSRYVERCVMKYVGTAKTDDIAAVGRVVCPGNASSNDQINISGNDLQHHFDEQRQKQQQQQQHAKTSPNVAPSQTAAETNAPSFNIAQRRLNEKSEVGKAHNPRCVWSLAPDYPPPEVVLSPETATAITKKGDSVSLTPTSAHPPADASACILLHPTASSARYCHTFRYALGSVRTLDPTAIERAQDYFERHGMDLQQRWMLTTAGGDTGVTPPLLSASCGVASGTAAAAVAADRHLHGGGGAQESLVVAQLRVPVPPNAGPRVAIGRGTSREEAQILCAMHLEILLDEIGVPMFDYIPLQRRHAEAVASFGRRAPFDNCAVREWATAPSPPPLVKPWESSTLWLRFLKSVVGMAAEVGTNDAAEYYHWHPHRVLCRAGGGGGAHDLRTCDDMTYHNADAALIAGMIPMAEANIVIVLKNYLAQYLERHSQSGLDNVEVDMRISQRAGPTGHPIFHATLPITIFPKEYQTKFAGQYRVAHACASTRRNAFFLCAMHAVHMLDIMGIPVMGHWSKQPMHADYQLARGWWAPRTQEESDAVAADVATPPGLKCLELGADVSMMVSPPSVAAASSSSMQSVTFAAGLVDAMSQKNNRKHSTLPNALSDDDVSAENDGSASSSIAGGGGIAIPTPPDPSRLSSDPTLEVQGGNHTGHSILWTGYVKQCRAYIAAKEESLWYHSAMIQKKAPRTGDALVDEGLDAVEALKFDNHAKSDLVRLCQSLHLPAPERYELASYGRAPHKMFVVHQAIQGTP</sequence>
<feature type="domain" description="REH2 DRSM" evidence="2">
    <location>
        <begin position="633"/>
        <end position="714"/>
    </location>
</feature>
<gene>
    <name evidence="3" type="ORF">BSAL_15010</name>
</gene>
<dbReference type="Proteomes" id="UP000051952">
    <property type="component" value="Unassembled WGS sequence"/>
</dbReference>
<evidence type="ECO:0000259" key="2">
    <source>
        <dbReference type="Pfam" id="PF26536"/>
    </source>
</evidence>
<dbReference type="PANTHER" id="PTHR42260:SF1">
    <property type="entry name" value="DRBM DOMAIN-CONTAINING PROTEIN"/>
    <property type="match status" value="1"/>
</dbReference>